<dbReference type="EMBL" id="CP109970">
    <property type="protein sequence ID" value="UYZ10944.1"/>
    <property type="molecule type" value="Genomic_DNA"/>
</dbReference>
<feature type="compositionally biased region" description="Polar residues" evidence="1">
    <location>
        <begin position="48"/>
        <end position="58"/>
    </location>
</feature>
<accession>A0A4Z1R683</accession>
<name>A0A4Z1R683_9HYPH</name>
<organism evidence="2 3">
    <name type="scientific">Agrobacterium salinitolerans</name>
    <dbReference type="NCBI Taxonomy" id="1183413"/>
    <lineage>
        <taxon>Bacteria</taxon>
        <taxon>Pseudomonadati</taxon>
        <taxon>Pseudomonadota</taxon>
        <taxon>Alphaproteobacteria</taxon>
        <taxon>Hyphomicrobiales</taxon>
        <taxon>Rhizobiaceae</taxon>
        <taxon>Rhizobium/Agrobacterium group</taxon>
        <taxon>Agrobacterium</taxon>
    </lineage>
</organism>
<gene>
    <name evidence="2" type="ORF">CFBP5507_25875</name>
</gene>
<protein>
    <submittedName>
        <fullName evidence="2">Uncharacterized protein</fullName>
    </submittedName>
</protein>
<proteinExistence type="predicted"/>
<feature type="region of interest" description="Disordered" evidence="1">
    <location>
        <begin position="43"/>
        <end position="72"/>
    </location>
</feature>
<evidence type="ECO:0000313" key="3">
    <source>
        <dbReference type="Proteomes" id="UP000298735"/>
    </source>
</evidence>
<dbReference type="AlphaFoldDB" id="A0A4Z1R683"/>
<dbReference type="Proteomes" id="UP000298735">
    <property type="component" value="Plasmid pAtCFBP5507a"/>
</dbReference>
<reference evidence="2" key="1">
    <citation type="submission" date="2022-10" db="EMBL/GenBank/DDBJ databases">
        <title>Complete genome sequence of Agrobacterium salinitolerans CFBP5507.</title>
        <authorList>
            <person name="Tchabashvili S."/>
            <person name="Yen H.-C."/>
            <person name="Haryono M."/>
            <person name="Lin Y.-C."/>
            <person name="Lai E.-M."/>
            <person name="Kuo C.-H."/>
        </authorList>
    </citation>
    <scope>NUCLEOTIDE SEQUENCE</scope>
    <source>
        <strain evidence="2">CFBP5507</strain>
        <plasmid evidence="2">pAtCFBP5507a</plasmid>
    </source>
</reference>
<geneLocation type="plasmid" evidence="2 3">
    <name>pAtCFBP5507a</name>
</geneLocation>
<evidence type="ECO:0000313" key="2">
    <source>
        <dbReference type="EMBL" id="UYZ10944.1"/>
    </source>
</evidence>
<sequence length="72" mass="7718">MAITFEEAKRRKAVANMIISEINVLETLQNTAPISDAEEYLSRELSGTAGTDGSTAPSSLRLPSRPQRLAAA</sequence>
<evidence type="ECO:0000256" key="1">
    <source>
        <dbReference type="SAM" id="MobiDB-lite"/>
    </source>
</evidence>
<keyword evidence="2" id="KW-0614">Plasmid</keyword>
<dbReference type="KEGG" id="asal:CFBP5507_25875"/>
<dbReference type="RefSeq" id="WP_137409425.1">
    <property type="nucleotide sequence ID" value="NZ_CP109970.1"/>
</dbReference>